<evidence type="ECO:0000313" key="3">
    <source>
        <dbReference type="EMBL" id="TWI48693.1"/>
    </source>
</evidence>
<name>A0A562PWD8_9BURK</name>
<keyword evidence="5" id="KW-1185">Reference proteome</keyword>
<reference evidence="3 4" key="1">
    <citation type="journal article" date="2015" name="Stand. Genomic Sci.">
        <title>Genomic Encyclopedia of Bacterial and Archaeal Type Strains, Phase III: the genomes of soil and plant-associated and newly described type strains.</title>
        <authorList>
            <person name="Whitman W.B."/>
            <person name="Woyke T."/>
            <person name="Klenk H.P."/>
            <person name="Zhou Y."/>
            <person name="Lilburn T.G."/>
            <person name="Beck B.J."/>
            <person name="De Vos P."/>
            <person name="Vandamme P."/>
            <person name="Eisen J.A."/>
            <person name="Garrity G."/>
            <person name="Hugenholtz P."/>
            <person name="Kyrpides N.C."/>
        </authorList>
    </citation>
    <scope>NUCLEOTIDE SEQUENCE [LARGE SCALE GENOMIC DNA]</scope>
    <source>
        <strain evidence="3 4">CGMCC 1.10685</strain>
    </source>
</reference>
<dbReference type="PROSITE" id="PS51257">
    <property type="entry name" value="PROKAR_LIPOPROTEIN"/>
    <property type="match status" value="1"/>
</dbReference>
<dbReference type="OrthoDB" id="9182659at2"/>
<accession>A0A562PWD8</accession>
<protein>
    <recommendedName>
        <fullName evidence="6">Lipoprotein</fullName>
    </recommendedName>
</protein>
<gene>
    <name evidence="2" type="ORF">GO485_12430</name>
    <name evidence="3" type="ORF">IP92_02085</name>
</gene>
<sequence length="145" mass="15997">MFKILLPVSLAALLLAGCAANVPLQRDQIGRIGADTTPDQLNSIFGKATVSAEYDFESHARQYRARHFSLQTGSTQTSTMVCTPTCIPIFVTVPVLSQYVVVQEQPSLKLLGWGTIEELSKSPDDRVASVMPDLKKAWEQKMRTK</sequence>
<proteinExistence type="predicted"/>
<dbReference type="Proteomes" id="UP000437862">
    <property type="component" value="Chromosome"/>
</dbReference>
<reference evidence="2 5" key="3">
    <citation type="submission" date="2019-12" db="EMBL/GenBank/DDBJ databases">
        <title>Draft Genome Sequences of Six Type Strains of the Genus Massilia.</title>
        <authorList>
            <person name="Miess H."/>
            <person name="Frediansyah A."/>
            <person name="Goeker M."/>
            <person name="Gross H."/>
        </authorList>
    </citation>
    <scope>NUCLEOTIDE SEQUENCE [LARGE SCALE GENOMIC DNA]</scope>
    <source>
        <strain evidence="2 5">DSM 26639</strain>
    </source>
</reference>
<feature type="chain" id="PRO_5044617984" description="Lipoprotein" evidence="1">
    <location>
        <begin position="20"/>
        <end position="145"/>
    </location>
</feature>
<dbReference type="RefSeq" id="WP_145874467.1">
    <property type="nucleotide sequence ID" value="NZ_CP046904.1"/>
</dbReference>
<evidence type="ECO:0008006" key="6">
    <source>
        <dbReference type="Google" id="ProtNLM"/>
    </source>
</evidence>
<reference evidence="3" key="2">
    <citation type="submission" date="2019-07" db="EMBL/GenBank/DDBJ databases">
        <authorList>
            <person name="Whitman W."/>
            <person name="Huntemann M."/>
            <person name="Clum A."/>
            <person name="Pillay M."/>
            <person name="Palaniappan K."/>
            <person name="Varghese N."/>
            <person name="Mikhailova N."/>
            <person name="Stamatis D."/>
            <person name="Reddy T."/>
            <person name="Daum C."/>
            <person name="Shapiro N."/>
            <person name="Ivanova N."/>
            <person name="Kyrpides N."/>
            <person name="Woyke T."/>
        </authorList>
    </citation>
    <scope>NUCLEOTIDE SEQUENCE</scope>
    <source>
        <strain evidence="3">CGMCC 1.10685</strain>
    </source>
</reference>
<dbReference type="EMBL" id="VLKW01000003">
    <property type="protein sequence ID" value="TWI48693.1"/>
    <property type="molecule type" value="Genomic_DNA"/>
</dbReference>
<keyword evidence="1" id="KW-0732">Signal</keyword>
<feature type="signal peptide" evidence="1">
    <location>
        <begin position="1"/>
        <end position="19"/>
    </location>
</feature>
<organism evidence="3 4">
    <name type="scientific">Pseudoduganella flava</name>
    <dbReference type="NCBI Taxonomy" id="871742"/>
    <lineage>
        <taxon>Bacteria</taxon>
        <taxon>Pseudomonadati</taxon>
        <taxon>Pseudomonadota</taxon>
        <taxon>Betaproteobacteria</taxon>
        <taxon>Burkholderiales</taxon>
        <taxon>Oxalobacteraceae</taxon>
        <taxon>Telluria group</taxon>
        <taxon>Pseudoduganella</taxon>
    </lineage>
</organism>
<dbReference type="AlphaFoldDB" id="A0A562PWD8"/>
<evidence type="ECO:0000313" key="4">
    <source>
        <dbReference type="Proteomes" id="UP000315112"/>
    </source>
</evidence>
<evidence type="ECO:0000313" key="2">
    <source>
        <dbReference type="EMBL" id="QGZ39777.1"/>
    </source>
</evidence>
<evidence type="ECO:0000256" key="1">
    <source>
        <dbReference type="SAM" id="SignalP"/>
    </source>
</evidence>
<evidence type="ECO:0000313" key="5">
    <source>
        <dbReference type="Proteomes" id="UP000437862"/>
    </source>
</evidence>
<dbReference type="EMBL" id="CP046904">
    <property type="protein sequence ID" value="QGZ39777.1"/>
    <property type="molecule type" value="Genomic_DNA"/>
</dbReference>
<dbReference type="Proteomes" id="UP000315112">
    <property type="component" value="Unassembled WGS sequence"/>
</dbReference>